<evidence type="ECO:0000313" key="5">
    <source>
        <dbReference type="Proteomes" id="UP000321408"/>
    </source>
</evidence>
<dbReference type="GO" id="GO:0016491">
    <property type="term" value="F:oxidoreductase activity"/>
    <property type="evidence" value="ECO:0007669"/>
    <property type="project" value="UniProtKB-KW"/>
</dbReference>
<dbReference type="PANTHER" id="PTHR43976">
    <property type="entry name" value="SHORT CHAIN DEHYDROGENASE"/>
    <property type="match status" value="1"/>
</dbReference>
<dbReference type="KEGG" id="psyt:DSAG12_00870"/>
<dbReference type="InterPro" id="IPR051911">
    <property type="entry name" value="SDR_oxidoreductase"/>
</dbReference>
<evidence type="ECO:0000256" key="2">
    <source>
        <dbReference type="ARBA" id="ARBA00023002"/>
    </source>
</evidence>
<dbReference type="InterPro" id="IPR036291">
    <property type="entry name" value="NAD(P)-bd_dom_sf"/>
</dbReference>
<proteinExistence type="inferred from homology"/>
<dbReference type="InterPro" id="IPR002347">
    <property type="entry name" value="SDR_fam"/>
</dbReference>
<dbReference type="InterPro" id="IPR020904">
    <property type="entry name" value="Sc_DH/Rdtase_CS"/>
</dbReference>
<evidence type="ECO:0000256" key="3">
    <source>
        <dbReference type="RuleBase" id="RU000363"/>
    </source>
</evidence>
<dbReference type="Proteomes" id="UP000321408">
    <property type="component" value="Chromosome"/>
</dbReference>
<accession>A0A5B9D848</accession>
<dbReference type="EC" id="1.1.-.-" evidence="4"/>
<dbReference type="SUPFAM" id="SSF51735">
    <property type="entry name" value="NAD(P)-binding Rossmann-fold domains"/>
    <property type="match status" value="1"/>
</dbReference>
<sequence>MQNEIKKKIVLITGASRGIGKAIAETLNASGYKVIGTSRNVETIPKEDKITGVRYLQLDLTINDSIEILIQDVGTVDVLINNAGISQVGPIEEVPMKKIRELFEPNLFGLIYLTQGLLPQMRIRKEGLIINITSMTSRSPVPFSTFYGITKAGVEAFSKGLQNEVERFGIKTVVISPFEMNTTIPQEIILKENSPYYDITMKAKKIRDKNLANAPDPRLVGKLVLKILKSKNPKFFYPVGNNGFIKNFLIKHASRNFIKKQTIKRYQ</sequence>
<reference evidence="4 5" key="1">
    <citation type="journal article" date="2020" name="Nature">
        <title>Isolation of an archaeon at the prokaryote-eukaryote interface.</title>
        <authorList>
            <person name="Imachi H."/>
            <person name="Nobu M.K."/>
            <person name="Nakahara N."/>
            <person name="Morono Y."/>
            <person name="Ogawara M."/>
            <person name="Takaki Y."/>
            <person name="Takano Y."/>
            <person name="Uematsu K."/>
            <person name="Ikuta T."/>
            <person name="Ito M."/>
            <person name="Matsui Y."/>
            <person name="Miyazaki M."/>
            <person name="Murata K."/>
            <person name="Saito Y."/>
            <person name="Sakai S."/>
            <person name="Song C."/>
            <person name="Tasumi E."/>
            <person name="Yamanaka Y."/>
            <person name="Yamaguchi T."/>
            <person name="Kamagata Y."/>
            <person name="Tamaki H."/>
            <person name="Takai K."/>
        </authorList>
    </citation>
    <scope>NUCLEOTIDE SEQUENCE [LARGE SCALE GENOMIC DNA]</scope>
    <source>
        <strain evidence="4 5">MK-D1</strain>
    </source>
</reference>
<evidence type="ECO:0000256" key="1">
    <source>
        <dbReference type="ARBA" id="ARBA00006484"/>
    </source>
</evidence>
<dbReference type="PROSITE" id="PS00061">
    <property type="entry name" value="ADH_SHORT"/>
    <property type="match status" value="1"/>
</dbReference>
<dbReference type="PANTHER" id="PTHR43976:SF16">
    <property type="entry name" value="SHORT-CHAIN DEHYDROGENASE_REDUCTASE FAMILY PROTEIN"/>
    <property type="match status" value="1"/>
</dbReference>
<comment type="similarity">
    <text evidence="1 3">Belongs to the short-chain dehydrogenases/reductases (SDR) family.</text>
</comment>
<keyword evidence="5" id="KW-1185">Reference proteome</keyword>
<organism evidence="4 5">
    <name type="scientific">Promethearchaeum syntrophicum</name>
    <dbReference type="NCBI Taxonomy" id="2594042"/>
    <lineage>
        <taxon>Archaea</taxon>
        <taxon>Promethearchaeati</taxon>
        <taxon>Promethearchaeota</taxon>
        <taxon>Promethearchaeia</taxon>
        <taxon>Promethearchaeales</taxon>
        <taxon>Promethearchaeaceae</taxon>
        <taxon>Promethearchaeum</taxon>
    </lineage>
</organism>
<dbReference type="Gene3D" id="3.40.50.720">
    <property type="entry name" value="NAD(P)-binding Rossmann-like Domain"/>
    <property type="match status" value="1"/>
</dbReference>
<protein>
    <submittedName>
        <fullName evidence="4">SDR family oxidoreductase</fullName>
        <ecNumber evidence="4">1.1.-.-</ecNumber>
    </submittedName>
</protein>
<gene>
    <name evidence="4" type="ORF">DSAG12_00870</name>
</gene>
<dbReference type="EMBL" id="CP042905">
    <property type="protein sequence ID" value="QEE15047.1"/>
    <property type="molecule type" value="Genomic_DNA"/>
</dbReference>
<reference evidence="4 5" key="2">
    <citation type="journal article" date="2024" name="Int. J. Syst. Evol. Microbiol.">
        <title>Promethearchaeum syntrophicum gen. nov., sp. nov., an anaerobic, obligately syntrophic archaeon, the first isolate of the lineage 'Asgard' archaea, and proposal of the new archaeal phylum Promethearchaeota phyl. nov. and kingdom Promethearchaeati regn. nov.</title>
        <authorList>
            <person name="Imachi H."/>
            <person name="Nobu M.K."/>
            <person name="Kato S."/>
            <person name="Takaki Y."/>
            <person name="Miyazaki M."/>
            <person name="Miyata M."/>
            <person name="Ogawara M."/>
            <person name="Saito Y."/>
            <person name="Sakai S."/>
            <person name="Tahara Y.O."/>
            <person name="Takano Y."/>
            <person name="Tasumi E."/>
            <person name="Uematsu K."/>
            <person name="Yoshimura T."/>
            <person name="Itoh T."/>
            <person name="Ohkuma M."/>
            <person name="Takai K."/>
        </authorList>
    </citation>
    <scope>NUCLEOTIDE SEQUENCE [LARGE SCALE GENOMIC DNA]</scope>
    <source>
        <strain evidence="4 5">MK-D1</strain>
    </source>
</reference>
<name>A0A5B9D848_9ARCH</name>
<dbReference type="PRINTS" id="PR00080">
    <property type="entry name" value="SDRFAMILY"/>
</dbReference>
<dbReference type="CDD" id="cd05374">
    <property type="entry name" value="17beta-HSD-like_SDR_c"/>
    <property type="match status" value="1"/>
</dbReference>
<dbReference type="AlphaFoldDB" id="A0A5B9D848"/>
<dbReference type="Pfam" id="PF00106">
    <property type="entry name" value="adh_short"/>
    <property type="match status" value="1"/>
</dbReference>
<evidence type="ECO:0000313" key="4">
    <source>
        <dbReference type="EMBL" id="QEE15047.1"/>
    </source>
</evidence>
<keyword evidence="2 4" id="KW-0560">Oxidoreductase</keyword>
<dbReference type="OrthoDB" id="10157at2157"/>
<dbReference type="PRINTS" id="PR00081">
    <property type="entry name" value="GDHRDH"/>
</dbReference>